<dbReference type="Gene3D" id="3.10.580.10">
    <property type="entry name" value="CBS-domain"/>
    <property type="match status" value="1"/>
</dbReference>
<dbReference type="KEGG" id="scp:HMPREF0833_10961"/>
<dbReference type="Proteomes" id="UP000001502">
    <property type="component" value="Chromosome"/>
</dbReference>
<dbReference type="SMART" id="SM00116">
    <property type="entry name" value="CBS"/>
    <property type="match status" value="2"/>
</dbReference>
<dbReference type="PANTHER" id="PTHR43080">
    <property type="entry name" value="CBS DOMAIN-CONTAINING PROTEIN CBSX3, MITOCHONDRIAL"/>
    <property type="match status" value="1"/>
</dbReference>
<dbReference type="InterPro" id="IPR051257">
    <property type="entry name" value="Diverse_CBS-Domain"/>
</dbReference>
<keyword evidence="1 2" id="KW-0129">CBS domain</keyword>
<dbReference type="AlphaFoldDB" id="F8DJ84"/>
<dbReference type="Gene3D" id="3.30.70.260">
    <property type="match status" value="1"/>
</dbReference>
<proteinExistence type="predicted"/>
<dbReference type="SUPFAM" id="SSF54631">
    <property type="entry name" value="CBS-domain pair"/>
    <property type="match status" value="1"/>
</dbReference>
<dbReference type="InterPro" id="IPR045865">
    <property type="entry name" value="ACT-like_dom_sf"/>
</dbReference>
<feature type="domain" description="CBS" evidence="3">
    <location>
        <begin position="116"/>
        <end position="174"/>
    </location>
</feature>
<dbReference type="Pfam" id="PF00571">
    <property type="entry name" value="CBS"/>
    <property type="match status" value="2"/>
</dbReference>
<dbReference type="InterPro" id="IPR046342">
    <property type="entry name" value="CBS_dom_sf"/>
</dbReference>
<dbReference type="PROSITE" id="PS51371">
    <property type="entry name" value="CBS"/>
    <property type="match status" value="2"/>
</dbReference>
<reference evidence="6" key="1">
    <citation type="submission" date="2011-06" db="EMBL/GenBank/DDBJ databases">
        <title>Complete sequence of Streptococcus parasanguinis strain ATCC 15912.</title>
        <authorList>
            <person name="Muzny D."/>
            <person name="Qin X."/>
            <person name="Buhay C."/>
            <person name="Dugan-Rocha S."/>
            <person name="Ding Y."/>
            <person name="Chen G."/>
            <person name="Hawes A."/>
            <person name="Holder M."/>
            <person name="Jhangiani S."/>
            <person name="Johnson A."/>
            <person name="Khan Z."/>
            <person name="Li Z."/>
            <person name="Liu W."/>
            <person name="Liu X."/>
            <person name="Perez L."/>
            <person name="Shen H."/>
            <person name="Wang Q."/>
            <person name="Watt J."/>
            <person name="Xi L."/>
            <person name="Xin Y."/>
            <person name="Zhou J."/>
            <person name="Deng J."/>
            <person name="Jiang H."/>
            <person name="Liu Y."/>
            <person name="Qu J."/>
            <person name="Song X.-Z."/>
            <person name="Zhang L."/>
            <person name="Villasana D."/>
            <person name="Johnson A."/>
            <person name="Liu J."/>
            <person name="Liyanage D."/>
            <person name="Lorensuhewa L."/>
            <person name="Robinson T."/>
            <person name="Song A."/>
            <person name="Song B.-B."/>
            <person name="Dinh H."/>
            <person name="Thornton R."/>
            <person name="Coyle M."/>
            <person name="Francisco L."/>
            <person name="Jackson L."/>
            <person name="Javaid M."/>
            <person name="Korchina V."/>
            <person name="Kovar C."/>
            <person name="Mata R."/>
            <person name="Mathew T."/>
            <person name="Ngo R."/>
            <person name="Nguyen L."/>
            <person name="Nguyen N."/>
            <person name="Okwuonu G."/>
            <person name="Ongeri F."/>
            <person name="Pham C."/>
            <person name="Simmons D."/>
            <person name="Wilczek-Boney K."/>
            <person name="Hale W."/>
            <person name="Jakkamsetti A."/>
            <person name="Pham P."/>
            <person name="Ruth R."/>
            <person name="San Lucas F."/>
            <person name="Warren J."/>
            <person name="Zhang J."/>
            <person name="Zhao Z."/>
            <person name="Zhou C."/>
            <person name="Zhu D."/>
            <person name="Lee S."/>
            <person name="Bess C."/>
            <person name="Blankenburg K."/>
            <person name="Forbes L."/>
            <person name="Fu Q."/>
            <person name="Gubbala S."/>
            <person name="Hirani K."/>
            <person name="Jayaseelan J.C."/>
            <person name="Lara F."/>
            <person name="Munidasa M."/>
            <person name="Palculict T."/>
            <person name="Patil S."/>
            <person name="Pu L.-L."/>
            <person name="Saada N."/>
            <person name="Tang L."/>
            <person name="Weissenberger G."/>
            <person name="Zhu Y."/>
            <person name="Hemphill L."/>
            <person name="Shang Y."/>
            <person name="Youmans B."/>
            <person name="Ayvaz T."/>
            <person name="Ross M."/>
            <person name="Santibanez J."/>
            <person name="Aqrawi P."/>
            <person name="Gross S."/>
            <person name="Joshi V."/>
            <person name="Fowler G."/>
            <person name="Nazareth L."/>
            <person name="Reid J."/>
            <person name="Worley K."/>
            <person name="Petrosino J."/>
            <person name="Highlander S."/>
            <person name="Gibbs R."/>
        </authorList>
    </citation>
    <scope>NUCLEOTIDE SEQUENCE [LARGE SCALE GENOMIC DNA]</scope>
    <source>
        <strain evidence="6">ATCC 15912 / DSM 6778 / CIP 104372 / LMG 14537</strain>
    </source>
</reference>
<sequence>MIFLNFENKRKLLKAFEIILKIKYNKTNKSIGELVMAVKDFMTRKVVYISPDTTIAHAADLMREQGLHRLPVIENDKLVGLVTEGTIAEASPSKATSLSIFEMNYLLNKTKVKDVMLRDVITVSKFASLEDATYLMYKNKVGILPVVDNEQVSGVITDRDIFRAFLEVSGYGEEGVRVRFVTEDKVGVLEQIIHLIVEEGYNIANTVNIPTKDDRVVIEVQIDGVTDLEGIRSKFEANGLKVDEITRTTAKAI</sequence>
<evidence type="ECO:0000259" key="3">
    <source>
        <dbReference type="PROSITE" id="PS51371"/>
    </source>
</evidence>
<evidence type="ECO:0000313" key="6">
    <source>
        <dbReference type="Proteomes" id="UP000001502"/>
    </source>
</evidence>
<dbReference type="InterPro" id="IPR002912">
    <property type="entry name" value="ACT_dom"/>
</dbReference>
<dbReference type="EMBL" id="CP002843">
    <property type="protein sequence ID" value="AEH55992.1"/>
    <property type="molecule type" value="Genomic_DNA"/>
</dbReference>
<feature type="domain" description="CBS" evidence="3">
    <location>
        <begin position="42"/>
        <end position="98"/>
    </location>
</feature>
<evidence type="ECO:0000313" key="5">
    <source>
        <dbReference type="EMBL" id="AEH55992.1"/>
    </source>
</evidence>
<dbReference type="HOGENOM" id="CLU_040681_6_0_9"/>
<name>F8DJ84_STREP</name>
<feature type="domain" description="ACT" evidence="4">
    <location>
        <begin position="177"/>
        <end position="250"/>
    </location>
</feature>
<protein>
    <submittedName>
        <fullName evidence="5">CBS domain protein</fullName>
    </submittedName>
</protein>
<evidence type="ECO:0000256" key="2">
    <source>
        <dbReference type="PROSITE-ProRule" id="PRU00703"/>
    </source>
</evidence>
<gene>
    <name evidence="5" type="ordered locus">HMPREF0833_10961</name>
</gene>
<evidence type="ECO:0000259" key="4">
    <source>
        <dbReference type="PROSITE" id="PS51671"/>
    </source>
</evidence>
<dbReference type="SUPFAM" id="SSF55021">
    <property type="entry name" value="ACT-like"/>
    <property type="match status" value="1"/>
</dbReference>
<evidence type="ECO:0000256" key="1">
    <source>
        <dbReference type="ARBA" id="ARBA00023122"/>
    </source>
</evidence>
<dbReference type="PANTHER" id="PTHR43080:SF2">
    <property type="entry name" value="CBS DOMAIN-CONTAINING PROTEIN"/>
    <property type="match status" value="1"/>
</dbReference>
<organism evidence="5 6">
    <name type="scientific">Streptococcus parasanguinis (strain ATCC 15912 / DSM 6778 / CIP 104372 / LMG 14537)</name>
    <dbReference type="NCBI Taxonomy" id="760570"/>
    <lineage>
        <taxon>Bacteria</taxon>
        <taxon>Bacillati</taxon>
        <taxon>Bacillota</taxon>
        <taxon>Bacilli</taxon>
        <taxon>Lactobacillales</taxon>
        <taxon>Streptococcaceae</taxon>
        <taxon>Streptococcus</taxon>
    </lineage>
</organism>
<dbReference type="InterPro" id="IPR000644">
    <property type="entry name" value="CBS_dom"/>
</dbReference>
<dbReference type="CDD" id="cd04584">
    <property type="entry name" value="CBS_pair_AcuB_like"/>
    <property type="match status" value="1"/>
</dbReference>
<accession>F8DJ84</accession>
<dbReference type="PROSITE" id="PS51671">
    <property type="entry name" value="ACT"/>
    <property type="match status" value="1"/>
</dbReference>